<feature type="transmembrane region" description="Helical" evidence="7">
    <location>
        <begin position="268"/>
        <end position="288"/>
    </location>
</feature>
<comment type="similarity">
    <text evidence="2">Belongs to the major facilitator superfamily.</text>
</comment>
<dbReference type="SUPFAM" id="SSF103473">
    <property type="entry name" value="MFS general substrate transporter"/>
    <property type="match status" value="1"/>
</dbReference>
<feature type="transmembrane region" description="Helical" evidence="7">
    <location>
        <begin position="12"/>
        <end position="33"/>
    </location>
</feature>
<evidence type="ECO:0000256" key="3">
    <source>
        <dbReference type="ARBA" id="ARBA00022448"/>
    </source>
</evidence>
<feature type="transmembrane region" description="Helical" evidence="7">
    <location>
        <begin position="386"/>
        <end position="409"/>
    </location>
</feature>
<evidence type="ECO:0000256" key="2">
    <source>
        <dbReference type="ARBA" id="ARBA00008335"/>
    </source>
</evidence>
<feature type="transmembrane region" description="Helical" evidence="7">
    <location>
        <begin position="99"/>
        <end position="124"/>
    </location>
</feature>
<gene>
    <name evidence="9" type="ORF">HNP84_004190</name>
</gene>
<dbReference type="InterPro" id="IPR051788">
    <property type="entry name" value="MFS_Transporter"/>
</dbReference>
<organism evidence="9 10">
    <name type="scientific">Thermocatellispora tengchongensis</name>
    <dbReference type="NCBI Taxonomy" id="1073253"/>
    <lineage>
        <taxon>Bacteria</taxon>
        <taxon>Bacillati</taxon>
        <taxon>Actinomycetota</taxon>
        <taxon>Actinomycetes</taxon>
        <taxon>Streptosporangiales</taxon>
        <taxon>Streptosporangiaceae</taxon>
        <taxon>Thermocatellispora</taxon>
    </lineage>
</organism>
<name>A0A840P465_9ACTN</name>
<dbReference type="AlphaFoldDB" id="A0A840P465"/>
<evidence type="ECO:0000256" key="4">
    <source>
        <dbReference type="ARBA" id="ARBA00022692"/>
    </source>
</evidence>
<keyword evidence="5 7" id="KW-1133">Transmembrane helix</keyword>
<dbReference type="PANTHER" id="PTHR23514:SF3">
    <property type="entry name" value="BYPASS OF STOP CODON PROTEIN 6"/>
    <property type="match status" value="1"/>
</dbReference>
<dbReference type="InterPro" id="IPR011701">
    <property type="entry name" value="MFS"/>
</dbReference>
<feature type="transmembrane region" description="Helical" evidence="7">
    <location>
        <begin position="233"/>
        <end position="256"/>
    </location>
</feature>
<comment type="subcellular location">
    <subcellularLocation>
        <location evidence="1">Cell membrane</location>
        <topology evidence="1">Multi-pass membrane protein</topology>
    </subcellularLocation>
</comment>
<comment type="caution">
    <text evidence="9">The sequence shown here is derived from an EMBL/GenBank/DDBJ whole genome shotgun (WGS) entry which is preliminary data.</text>
</comment>
<sequence>MTVARVPFRAPVVLAYTAFVLIGVSAGVGGVLLPAQIGDYGVDMATIGITFFTFSAGFMLSGATAGGLIERHGPRLTLAVGGGAFIAAALYTATRPPFWALLAVQIVAGYGGGLLESVLNAYLAKLPSATTLLNRLHAFFGVGALLGPLLAAWMLTALPWTAVWLVLALACVPLTIGFLLVYPRHDPPGDTAQAAPPGDQDAVPVAVPRGDGGAPAAELERTGLLTTVLRAPAVLLASVFLSVYVGLEVGVGNWGFSFLVTEHEEPDLVAGYIVSGYWLGLTAGRFLISPVATRLGLTATGMTYACLAGVTAASALIWAAPGGAVAGAGFVLLGFFLGPIFPTAMAVVPRLTSARLVPTAIGVLNGVSVIGGAALPWLAGAVAEGVGVWTLMPFALILALVQLAIWRLIETRMTPE</sequence>
<keyword evidence="3" id="KW-0813">Transport</keyword>
<accession>A0A840P465</accession>
<dbReference type="InterPro" id="IPR020846">
    <property type="entry name" value="MFS_dom"/>
</dbReference>
<dbReference type="GO" id="GO:0022857">
    <property type="term" value="F:transmembrane transporter activity"/>
    <property type="evidence" value="ECO:0007669"/>
    <property type="project" value="InterPro"/>
</dbReference>
<dbReference type="InterPro" id="IPR036259">
    <property type="entry name" value="MFS_trans_sf"/>
</dbReference>
<evidence type="ECO:0000256" key="7">
    <source>
        <dbReference type="SAM" id="Phobius"/>
    </source>
</evidence>
<evidence type="ECO:0000313" key="10">
    <source>
        <dbReference type="Proteomes" id="UP000578449"/>
    </source>
</evidence>
<feature type="transmembrane region" description="Helical" evidence="7">
    <location>
        <begin position="76"/>
        <end position="93"/>
    </location>
</feature>
<dbReference type="Pfam" id="PF07690">
    <property type="entry name" value="MFS_1"/>
    <property type="match status" value="1"/>
</dbReference>
<feature type="transmembrane region" description="Helical" evidence="7">
    <location>
        <begin position="324"/>
        <end position="348"/>
    </location>
</feature>
<evidence type="ECO:0000256" key="5">
    <source>
        <dbReference type="ARBA" id="ARBA00022989"/>
    </source>
</evidence>
<keyword evidence="10" id="KW-1185">Reference proteome</keyword>
<evidence type="ECO:0000256" key="1">
    <source>
        <dbReference type="ARBA" id="ARBA00004651"/>
    </source>
</evidence>
<feature type="transmembrane region" description="Helical" evidence="7">
    <location>
        <begin position="360"/>
        <end position="380"/>
    </location>
</feature>
<dbReference type="GO" id="GO:0005886">
    <property type="term" value="C:plasma membrane"/>
    <property type="evidence" value="ECO:0007669"/>
    <property type="project" value="UniProtKB-SubCell"/>
</dbReference>
<protein>
    <submittedName>
        <fullName evidence="9">Fucose permease</fullName>
    </submittedName>
</protein>
<keyword evidence="4 7" id="KW-0812">Transmembrane</keyword>
<feature type="transmembrane region" description="Helical" evidence="7">
    <location>
        <begin position="295"/>
        <end position="318"/>
    </location>
</feature>
<feature type="domain" description="Major facilitator superfamily (MFS) profile" evidence="8">
    <location>
        <begin position="11"/>
        <end position="413"/>
    </location>
</feature>
<keyword evidence="6 7" id="KW-0472">Membrane</keyword>
<dbReference type="Proteomes" id="UP000578449">
    <property type="component" value="Unassembled WGS sequence"/>
</dbReference>
<dbReference type="RefSeq" id="WP_185051362.1">
    <property type="nucleotide sequence ID" value="NZ_BAABIX010000007.1"/>
</dbReference>
<feature type="transmembrane region" description="Helical" evidence="7">
    <location>
        <begin position="136"/>
        <end position="156"/>
    </location>
</feature>
<reference evidence="9 10" key="1">
    <citation type="submission" date="2020-08" db="EMBL/GenBank/DDBJ databases">
        <title>Genomic Encyclopedia of Type Strains, Phase IV (KMG-IV): sequencing the most valuable type-strain genomes for metagenomic binning, comparative biology and taxonomic classification.</title>
        <authorList>
            <person name="Goeker M."/>
        </authorList>
    </citation>
    <scope>NUCLEOTIDE SEQUENCE [LARGE SCALE GENOMIC DNA]</scope>
    <source>
        <strain evidence="9 10">DSM 45615</strain>
    </source>
</reference>
<evidence type="ECO:0000259" key="8">
    <source>
        <dbReference type="PROSITE" id="PS50850"/>
    </source>
</evidence>
<evidence type="ECO:0000313" key="9">
    <source>
        <dbReference type="EMBL" id="MBB5134458.1"/>
    </source>
</evidence>
<proteinExistence type="inferred from homology"/>
<feature type="transmembrane region" description="Helical" evidence="7">
    <location>
        <begin position="162"/>
        <end position="182"/>
    </location>
</feature>
<feature type="transmembrane region" description="Helical" evidence="7">
    <location>
        <begin position="45"/>
        <end position="69"/>
    </location>
</feature>
<dbReference type="PANTHER" id="PTHR23514">
    <property type="entry name" value="BYPASS OF STOP CODON PROTEIN 6"/>
    <property type="match status" value="1"/>
</dbReference>
<evidence type="ECO:0000256" key="6">
    <source>
        <dbReference type="ARBA" id="ARBA00023136"/>
    </source>
</evidence>
<dbReference type="PROSITE" id="PS50850">
    <property type="entry name" value="MFS"/>
    <property type="match status" value="1"/>
</dbReference>
<dbReference type="EMBL" id="JACHGN010000008">
    <property type="protein sequence ID" value="MBB5134458.1"/>
    <property type="molecule type" value="Genomic_DNA"/>
</dbReference>
<dbReference type="Gene3D" id="1.20.1250.20">
    <property type="entry name" value="MFS general substrate transporter like domains"/>
    <property type="match status" value="1"/>
</dbReference>